<dbReference type="Proteomes" id="UP000064912">
    <property type="component" value="Chromosome"/>
</dbReference>
<evidence type="ECO:0000313" key="3">
    <source>
        <dbReference type="Proteomes" id="UP000064912"/>
    </source>
</evidence>
<dbReference type="PATRIC" id="fig|35806.4.peg.3391"/>
<evidence type="ECO:0000256" key="1">
    <source>
        <dbReference type="SAM" id="MobiDB-lite"/>
    </source>
</evidence>
<reference evidence="2 3" key="1">
    <citation type="submission" date="2015-02" db="EMBL/GenBank/DDBJ databases">
        <title>Genome sequene of Rhodovulum sulfidophilum DSM 2351.</title>
        <authorList>
            <person name="Nagao N."/>
        </authorList>
    </citation>
    <scope>NUCLEOTIDE SEQUENCE [LARGE SCALE GENOMIC DNA]</scope>
    <source>
        <strain evidence="2 3">DSM 2351</strain>
    </source>
</reference>
<name>A0A0D6B5Q8_RHOSU</name>
<accession>A0A0D6B5Q8</accession>
<feature type="region of interest" description="Disordered" evidence="1">
    <location>
        <begin position="159"/>
        <end position="179"/>
    </location>
</feature>
<gene>
    <name evidence="2" type="ORF">NHU_03302</name>
</gene>
<organism evidence="2 3">
    <name type="scientific">Rhodovulum sulfidophilum</name>
    <name type="common">Rhodobacter sulfidophilus</name>
    <dbReference type="NCBI Taxonomy" id="35806"/>
    <lineage>
        <taxon>Bacteria</taxon>
        <taxon>Pseudomonadati</taxon>
        <taxon>Pseudomonadota</taxon>
        <taxon>Alphaproteobacteria</taxon>
        <taxon>Rhodobacterales</taxon>
        <taxon>Paracoccaceae</taxon>
        <taxon>Rhodovulum</taxon>
    </lineage>
</organism>
<protein>
    <submittedName>
        <fullName evidence="2">Uncharacterized protein</fullName>
    </submittedName>
</protein>
<dbReference type="AlphaFoldDB" id="A0A0D6B5Q8"/>
<proteinExistence type="predicted"/>
<sequence length="179" mass="19516">MANWVFTTPLRVTEPPAHFMHSIISQNFTRLNASLALYIECERDLEQADCFDLAFTSWAADAERARAEVLERVAQITIAPVERPSDLPLKRAAMLTRALIESESTEAFTGLYGLPGSHAHLFACTEGGVIGARARRALAAHQAHLDAMAALGEFTDHGEGWDEEAPEASSMPTPLTCAH</sequence>
<dbReference type="KEGG" id="rsu:NHU_03302"/>
<dbReference type="EMBL" id="AP014800">
    <property type="protein sequence ID" value="BAQ70442.1"/>
    <property type="molecule type" value="Genomic_DNA"/>
</dbReference>
<evidence type="ECO:0000313" key="2">
    <source>
        <dbReference type="EMBL" id="BAQ70442.1"/>
    </source>
</evidence>